<proteinExistence type="predicted"/>
<dbReference type="InterPro" id="IPR007309">
    <property type="entry name" value="TFIIIC_Bblock-bd"/>
</dbReference>
<evidence type="ECO:0000256" key="6">
    <source>
        <dbReference type="SAM" id="MobiDB-lite"/>
    </source>
</evidence>
<comment type="caution">
    <text evidence="9">The sequence shown here is derived from an EMBL/GenBank/DDBJ whole genome shotgun (WGS) entry which is preliminary data.</text>
</comment>
<keyword evidence="3" id="KW-0238">DNA-binding</keyword>
<dbReference type="CDD" id="cd16169">
    <property type="entry name" value="Tau138_eWH"/>
    <property type="match status" value="1"/>
</dbReference>
<dbReference type="OrthoDB" id="68020at2759"/>
<feature type="compositionally biased region" description="Polar residues" evidence="6">
    <location>
        <begin position="1702"/>
        <end position="1716"/>
    </location>
</feature>
<organism evidence="9 10">
    <name type="scientific">Acanthoscelides obtectus</name>
    <name type="common">Bean weevil</name>
    <name type="synonym">Bruchus obtectus</name>
    <dbReference type="NCBI Taxonomy" id="200917"/>
    <lineage>
        <taxon>Eukaryota</taxon>
        <taxon>Metazoa</taxon>
        <taxon>Ecdysozoa</taxon>
        <taxon>Arthropoda</taxon>
        <taxon>Hexapoda</taxon>
        <taxon>Insecta</taxon>
        <taxon>Pterygota</taxon>
        <taxon>Neoptera</taxon>
        <taxon>Endopterygota</taxon>
        <taxon>Coleoptera</taxon>
        <taxon>Polyphaga</taxon>
        <taxon>Cucujiformia</taxon>
        <taxon>Chrysomeloidea</taxon>
        <taxon>Chrysomelidae</taxon>
        <taxon>Bruchinae</taxon>
        <taxon>Bruchini</taxon>
        <taxon>Acanthoscelides</taxon>
    </lineage>
</organism>
<gene>
    <name evidence="9" type="ORF">ACAOBT_LOCUS5156</name>
</gene>
<dbReference type="InterPro" id="IPR044210">
    <property type="entry name" value="Tfc3-like"/>
</dbReference>
<evidence type="ECO:0000259" key="7">
    <source>
        <dbReference type="Pfam" id="PF04182"/>
    </source>
</evidence>
<protein>
    <recommendedName>
        <fullName evidence="11">General transcription factor 3C polypeptide 1</fullName>
    </recommendedName>
</protein>
<feature type="region of interest" description="Disordered" evidence="6">
    <location>
        <begin position="1688"/>
        <end position="1716"/>
    </location>
</feature>
<feature type="domain" description="GTF3C1 extended winged-helix" evidence="8">
    <location>
        <begin position="779"/>
        <end position="883"/>
    </location>
</feature>
<evidence type="ECO:0000256" key="1">
    <source>
        <dbReference type="ARBA" id="ARBA00004123"/>
    </source>
</evidence>
<dbReference type="InterPro" id="IPR056467">
    <property type="entry name" value="eWH_GTF3C1"/>
</dbReference>
<evidence type="ECO:0000259" key="8">
    <source>
        <dbReference type="Pfam" id="PF24101"/>
    </source>
</evidence>
<evidence type="ECO:0000313" key="9">
    <source>
        <dbReference type="EMBL" id="CAH1963350.1"/>
    </source>
</evidence>
<dbReference type="EMBL" id="CAKOFQ010006707">
    <property type="protein sequence ID" value="CAH1963350.1"/>
    <property type="molecule type" value="Genomic_DNA"/>
</dbReference>
<evidence type="ECO:0008006" key="11">
    <source>
        <dbReference type="Google" id="ProtNLM"/>
    </source>
</evidence>
<comment type="subcellular location">
    <subcellularLocation>
        <location evidence="1">Nucleus</location>
    </subcellularLocation>
</comment>
<dbReference type="GO" id="GO:0006384">
    <property type="term" value="P:transcription initiation at RNA polymerase III promoter"/>
    <property type="evidence" value="ECO:0007669"/>
    <property type="project" value="InterPro"/>
</dbReference>
<evidence type="ECO:0000256" key="2">
    <source>
        <dbReference type="ARBA" id="ARBA00022553"/>
    </source>
</evidence>
<dbReference type="GO" id="GO:0005634">
    <property type="term" value="C:nucleus"/>
    <property type="evidence" value="ECO:0007669"/>
    <property type="project" value="UniProtKB-SubCell"/>
</dbReference>
<evidence type="ECO:0000256" key="5">
    <source>
        <dbReference type="ARBA" id="ARBA00023242"/>
    </source>
</evidence>
<dbReference type="Proteomes" id="UP001152888">
    <property type="component" value="Unassembled WGS sequence"/>
</dbReference>
<dbReference type="Pfam" id="PF24101">
    <property type="entry name" value="WHD_GTF3C1"/>
    <property type="match status" value="1"/>
</dbReference>
<keyword evidence="5" id="KW-0539">Nucleus</keyword>
<dbReference type="Pfam" id="PF04182">
    <property type="entry name" value="B-block_TFIIIC"/>
    <property type="match status" value="1"/>
</dbReference>
<name>A0A9P0K362_ACAOB</name>
<feature type="compositionally biased region" description="Basic and acidic residues" evidence="6">
    <location>
        <begin position="1776"/>
        <end position="1802"/>
    </location>
</feature>
<keyword evidence="2" id="KW-0597">Phosphoprotein</keyword>
<sequence>MGKVIEVKQIVKPKKRRLKPGDTNDDPPVKVPRRLSSKPIHAKSVSPSGGKDDQEKVTLHEEVYTVLASNGDVCLKIKTEEVYDLFLEDELTNAYFCCFKDLYFHIIDEIALEGLDGITIQACWKRLSICLQKPFYRNTNIEEYIWQIILDNDNIQFFKLAEPRKPLIIFNRYNYIDPELGSVCDVVPTTPDIYPYHYVTAENVQGSCSTFDTRVNITEEVKHMTLQDVLKKFGSQVVIVADQCLRTSALLFETTDPVIQLMPLEYGVLERIGRARYYGELTAGFTNIAQALSIENKSLHHYQKRLLENSFITKQHFYFKSVIDDQNSVGSLLTLSRFHCKIKYKNLILTDKVVNILKNMPGYRCETKRISDIFKKNYRTLRKVFKSAEFKRFVRPDISLPYRAVYPNASRNEYMRKSKRGEKMLRVCELIDPNINVIACWNNLMWDEVEDDDDDDEAQELGATGDKFMNMNMCHEVYTHIVQSGNKGITHMEILKLMCTSFYSTRMALRKLLARDVITKKMTDGGRQRYTVYFAKCFEVQNESLDKIDIKPKLEEISSIKARMIEKQRAAIQKQGCEDYVLTVSEMPASGIGCYFRKYLEIESNFIPRCVFLITSVTLMDSIANIEDLNFFQHGCRNYLIRLKYISRGKLIPINDWLRELSPQLHPDTEKLHQVYIDNDKKFETDFITKLILLKLLFEEIELSEESFEMQRHKRKASTTIVNTSTEKAVNEKLNYMGSNPEIIWRNEEGELEEIMEQSTRPEEYRYESILSFPESEHLSDKVMARLQILLDFVNKVKVVDDMINNTVKHIEDIEVKAGGTYRVDRKSLQRLLKRLVTEGYIKIYRLTIQSSNAKRTQLYACHPSVGPTDSLLRQLISQVKFKYFVAGGKRNVKINIKCKEEPNLEEPILDAPFRQGDVVKSITEWNDLKRFKKNRDVKIKFSQKVARQYGVKPKFIRMRILHELLYYLSYTHEALQEPLTQEQVKELFKTYCIELTEEELNQMPPIYCNELSWRTFIGPLPDHKGWPTGWVLLLDVIMRLPVCLFLKMHSCTIECPQLLDIINHPIKRFYLVKDLPTVARNAILFRGKYSSSIYDVVTRLAFCGLIQFGPQKSKDREQVFIYINRAASLLDTSSSESAYNKVTNKEYPQLNFHFNDLTDIESYWTKLHCISMSTKLNARVPGQLITYTDLSANHALKKTLEFKMPHETIQYDNGEIPGDRRGAAGLDSSLWCHIIRNWYWNTGNKKKREAFIQMDKEKVEKRDSTVLVPFHQMDKKTRKVYLHNERPSPKISDNPKHNKEIEIGTFRTSKRVKQITRVIKPRPCITKKQKGFDHIDRMITKRIGFKKKVTFTKEEDRLLMLCKAADMLLSLNSLTDLPMVSYSTVRDVIHRMCRDSRNKTTRVIVRRVRVYIKPQLNPENIRNLVDIPEIKKYVMPFVQSLGNEKDSRPTDNHIRIVYITLVAYMFQHQSEVFSCIHGNTLNINHLHPNNLANTEKSLEEKSPIIFKEANTENDISRNSIKCVVLSSLLCATSPVLLYKVYECFPDELIREAVDELSKSQIISARKHRKKINAQIVWQIPYKLSNKFFFLLRTTYDPITANDAYQALQLLKVPNEKRIIDWTPKLASRIDYGRLLGFNEFFTVWDRLRFKFNIPESTVILNPDIEDHSDVVNEIAVRYQWKIKRMVQEKAEPDPDEDEIDQQSTHTDSDYQFSQTQYAKSQSKTITIIEDDMDVPETSLDGDIDTIDRLKVWVSDCMKVERRSPSPEFFVDEGESERKSPATDDQDQEGRHPDREISVGGEKRYEKSDKIFKFDYVPSLKEIEEELMKVTPPDEERRIPYITDLAHLLNRDNFSESKMSDDDLDKLKQHFVTQFSSLENLILDDIEQLYDSPTLKFIEDHAKNHNIWKKVQSDLIFKDVGLIPDVDEVVQMACGGVEDMDISNQIVAYVLSKGVFGATGPELQATFPCVEKSFLVTNVMRLIDAGILIRVGICTLRFVHYTHRYIWLVDAYQIPIEIQNADDEEQVKEIAKQLEGSATKSVRVVPWAKITGQLDKQMLSQWLCRLLSHVINNPRITLWNLCAKFPFLRPVEVFYILEILQEIGCIKLYTYNSPEADLFSDWTIPYEECTTALDDFENVFIQPTNVSLLALGSFYHSLTISSN</sequence>
<dbReference type="PANTHER" id="PTHR15180:SF1">
    <property type="entry name" value="GENERAL TRANSCRIPTION FACTOR 3C POLYPEPTIDE 1"/>
    <property type="match status" value="1"/>
</dbReference>
<feature type="region of interest" description="Disordered" evidence="6">
    <location>
        <begin position="11"/>
        <end position="54"/>
    </location>
</feature>
<accession>A0A9P0K362</accession>
<dbReference type="InterPro" id="IPR035625">
    <property type="entry name" value="Tfc3-like_eWH"/>
</dbReference>
<reference evidence="9" key="1">
    <citation type="submission" date="2022-03" db="EMBL/GenBank/DDBJ databases">
        <authorList>
            <person name="Sayadi A."/>
        </authorList>
    </citation>
    <scope>NUCLEOTIDE SEQUENCE</scope>
</reference>
<dbReference type="GO" id="GO:0003677">
    <property type="term" value="F:DNA binding"/>
    <property type="evidence" value="ECO:0007669"/>
    <property type="project" value="UniProtKB-KW"/>
</dbReference>
<feature type="domain" description="B-block binding subunit of TFIIIC" evidence="7">
    <location>
        <begin position="263"/>
        <end position="340"/>
    </location>
</feature>
<keyword evidence="10" id="KW-1185">Reference proteome</keyword>
<evidence type="ECO:0000313" key="10">
    <source>
        <dbReference type="Proteomes" id="UP001152888"/>
    </source>
</evidence>
<dbReference type="GO" id="GO:0000127">
    <property type="term" value="C:transcription factor TFIIIC complex"/>
    <property type="evidence" value="ECO:0007669"/>
    <property type="project" value="InterPro"/>
</dbReference>
<evidence type="ECO:0000256" key="3">
    <source>
        <dbReference type="ARBA" id="ARBA00023125"/>
    </source>
</evidence>
<feature type="region of interest" description="Disordered" evidence="6">
    <location>
        <begin position="1764"/>
        <end position="1802"/>
    </location>
</feature>
<keyword evidence="4" id="KW-0804">Transcription</keyword>
<dbReference type="GO" id="GO:0042791">
    <property type="term" value="P:5S class rRNA transcription by RNA polymerase III"/>
    <property type="evidence" value="ECO:0007669"/>
    <property type="project" value="TreeGrafter"/>
</dbReference>
<dbReference type="PANTHER" id="PTHR15180">
    <property type="entry name" value="GENERAL TRANSCRIPTION FACTOR 3C POLYPEPTIDE 1"/>
    <property type="match status" value="1"/>
</dbReference>
<evidence type="ECO:0000256" key="4">
    <source>
        <dbReference type="ARBA" id="ARBA00023163"/>
    </source>
</evidence>